<reference evidence="3" key="1">
    <citation type="submission" date="2023-04" db="EMBL/GenBank/DDBJ databases">
        <title>Phytophthora fragariaefolia NBRC 109709.</title>
        <authorList>
            <person name="Ichikawa N."/>
            <person name="Sato H."/>
            <person name="Tonouchi N."/>
        </authorList>
    </citation>
    <scope>NUCLEOTIDE SEQUENCE</scope>
    <source>
        <strain evidence="3">NBRC 109709</strain>
    </source>
</reference>
<evidence type="ECO:0000259" key="2">
    <source>
        <dbReference type="PROSITE" id="PS51154"/>
    </source>
</evidence>
<dbReference type="InterPro" id="IPR043472">
    <property type="entry name" value="Macro_dom-like"/>
</dbReference>
<dbReference type="PANTHER" id="PTHR11106:SF27">
    <property type="entry name" value="MACRO DOMAIN-CONTAINING PROTEIN"/>
    <property type="match status" value="1"/>
</dbReference>
<keyword evidence="4" id="KW-1185">Reference proteome</keyword>
<gene>
    <name evidence="3" type="ORF">Pfra01_001462700</name>
</gene>
<dbReference type="InterPro" id="IPR002589">
    <property type="entry name" value="Macro_dom"/>
</dbReference>
<dbReference type="SMART" id="SM00506">
    <property type="entry name" value="A1pp"/>
    <property type="match status" value="1"/>
</dbReference>
<feature type="region of interest" description="Disordered" evidence="1">
    <location>
        <begin position="1"/>
        <end position="25"/>
    </location>
</feature>
<evidence type="ECO:0000313" key="4">
    <source>
        <dbReference type="Proteomes" id="UP001165121"/>
    </source>
</evidence>
<comment type="caution">
    <text evidence="3">The sequence shown here is derived from an EMBL/GenBank/DDBJ whole genome shotgun (WGS) entry which is preliminary data.</text>
</comment>
<protein>
    <submittedName>
        <fullName evidence="3">Unnamed protein product</fullName>
    </submittedName>
</protein>
<dbReference type="SUPFAM" id="SSF52949">
    <property type="entry name" value="Macro domain-like"/>
    <property type="match status" value="1"/>
</dbReference>
<dbReference type="Proteomes" id="UP001165121">
    <property type="component" value="Unassembled WGS sequence"/>
</dbReference>
<feature type="compositionally biased region" description="Acidic residues" evidence="1">
    <location>
        <begin position="102"/>
        <end position="126"/>
    </location>
</feature>
<feature type="domain" description="Macro" evidence="2">
    <location>
        <begin position="222"/>
        <end position="408"/>
    </location>
</feature>
<feature type="compositionally biased region" description="Acidic residues" evidence="1">
    <location>
        <begin position="149"/>
        <end position="163"/>
    </location>
</feature>
<dbReference type="PROSITE" id="PS51154">
    <property type="entry name" value="MACRO"/>
    <property type="match status" value="1"/>
</dbReference>
<dbReference type="EMBL" id="BSXT01001529">
    <property type="protein sequence ID" value="GMF43351.1"/>
    <property type="molecule type" value="Genomic_DNA"/>
</dbReference>
<dbReference type="Pfam" id="PF01661">
    <property type="entry name" value="Macro"/>
    <property type="match status" value="1"/>
</dbReference>
<name>A0A9W6XNN0_9STRA</name>
<feature type="region of interest" description="Disordered" evidence="1">
    <location>
        <begin position="102"/>
        <end position="168"/>
    </location>
</feature>
<proteinExistence type="predicted"/>
<dbReference type="AlphaFoldDB" id="A0A9W6XNN0"/>
<organism evidence="3 4">
    <name type="scientific">Phytophthora fragariaefolia</name>
    <dbReference type="NCBI Taxonomy" id="1490495"/>
    <lineage>
        <taxon>Eukaryota</taxon>
        <taxon>Sar</taxon>
        <taxon>Stramenopiles</taxon>
        <taxon>Oomycota</taxon>
        <taxon>Peronosporomycetes</taxon>
        <taxon>Peronosporales</taxon>
        <taxon>Peronosporaceae</taxon>
        <taxon>Phytophthora</taxon>
    </lineage>
</organism>
<evidence type="ECO:0000256" key="1">
    <source>
        <dbReference type="SAM" id="MobiDB-lite"/>
    </source>
</evidence>
<dbReference type="PANTHER" id="PTHR11106">
    <property type="entry name" value="GANGLIOSIDE INDUCED DIFFERENTIATION ASSOCIATED PROTEIN 2-RELATED"/>
    <property type="match status" value="1"/>
</dbReference>
<sequence>MTDENVQRNGVTPAASPPSAPKRQRLQAPEAIGRVLDVETLLRALLALLDLASLANFLEVLARDEAWRGVLGHEQVWREMLHSHFGGKLPAVEQFYSDEVIAEEEEEEEEEEEDVQEEEDDMEEPGLVEPGLIELMGEETDVRDADSLAGEDDEEEEEDDDEVAALPPRPRAAHSIWQTTAVAQEEDEAGNEVSETVSEKWLEGVPSQKVLDKACPELKQFLRSAEQLVQFNARVQIIRGDIGQIEKVGELQVDGLAFPTSPYLRNPHTGAAAVIYQRAGQGLNTHVRSLNVSVSLGQVHVTPGFDAGVDKLLHCVGPSGFTLNCLKELQRTYRNVLRTIHHENLNCVAMTSISTGNNGLPVDSASWFALCAIQRYMRSTPHWTATVGIVCFEPDVYAAFVKSKSKVLSHFNAGCVRANPPFRLL</sequence>
<dbReference type="OrthoDB" id="6077599at2759"/>
<evidence type="ECO:0000313" key="3">
    <source>
        <dbReference type="EMBL" id="GMF43351.1"/>
    </source>
</evidence>
<dbReference type="Gene3D" id="3.40.220.10">
    <property type="entry name" value="Leucine Aminopeptidase, subunit E, domain 1"/>
    <property type="match status" value="1"/>
</dbReference>
<accession>A0A9W6XNN0</accession>